<feature type="region of interest" description="Disordered" evidence="5">
    <location>
        <begin position="123"/>
        <end position="144"/>
    </location>
</feature>
<feature type="compositionally biased region" description="Low complexity" evidence="5">
    <location>
        <begin position="17"/>
        <end position="26"/>
    </location>
</feature>
<feature type="region of interest" description="Disordered" evidence="5">
    <location>
        <begin position="966"/>
        <end position="985"/>
    </location>
</feature>
<dbReference type="InterPro" id="IPR036085">
    <property type="entry name" value="PAZ_dom_sf"/>
</dbReference>
<protein>
    <recommendedName>
        <fullName evidence="10">Protein argonaute 5</fullName>
    </recommendedName>
</protein>
<dbReference type="Gene3D" id="3.30.420.10">
    <property type="entry name" value="Ribonuclease H-like superfamily/Ribonuclease H"/>
    <property type="match status" value="1"/>
</dbReference>
<dbReference type="Pfam" id="PF02171">
    <property type="entry name" value="Piwi"/>
    <property type="match status" value="1"/>
</dbReference>
<dbReference type="Gene3D" id="2.170.260.10">
    <property type="entry name" value="paz domain"/>
    <property type="match status" value="1"/>
</dbReference>
<dbReference type="InterPro" id="IPR003100">
    <property type="entry name" value="PAZ_dom"/>
</dbReference>
<dbReference type="InterPro" id="IPR032474">
    <property type="entry name" value="Argonaute_N"/>
</dbReference>
<dbReference type="InterPro" id="IPR003165">
    <property type="entry name" value="Piwi"/>
</dbReference>
<dbReference type="CDD" id="cd02846">
    <property type="entry name" value="PAZ_argonaute_like"/>
    <property type="match status" value="1"/>
</dbReference>
<dbReference type="Gene3D" id="3.40.50.2300">
    <property type="match status" value="1"/>
</dbReference>
<evidence type="ECO:0000259" key="6">
    <source>
        <dbReference type="PROSITE" id="PS50821"/>
    </source>
</evidence>
<reference evidence="8" key="1">
    <citation type="journal article" date="2023" name="Plant Biotechnol. J.">
        <title>Chromosome-level wild Hevea brasiliensis genome provides new tools for genomic-assisted breeding and valuable loci to elevate rubber yield.</title>
        <authorList>
            <person name="Cheng H."/>
            <person name="Song X."/>
            <person name="Hu Y."/>
            <person name="Wu T."/>
            <person name="Yang Q."/>
            <person name="An Z."/>
            <person name="Feng S."/>
            <person name="Deng Z."/>
            <person name="Wu W."/>
            <person name="Zeng X."/>
            <person name="Tu M."/>
            <person name="Wang X."/>
            <person name="Huang H."/>
        </authorList>
    </citation>
    <scope>NUCLEOTIDE SEQUENCE</scope>
    <source>
        <strain evidence="8">MT/VB/25A 57/8</strain>
    </source>
</reference>
<dbReference type="EMBL" id="JARPOI010000006">
    <property type="protein sequence ID" value="KAJ9178013.1"/>
    <property type="molecule type" value="Genomic_DNA"/>
</dbReference>
<dbReference type="SMART" id="SM00950">
    <property type="entry name" value="Piwi"/>
    <property type="match status" value="1"/>
</dbReference>
<proteinExistence type="inferred from homology"/>
<name>A0ABQ9MGM3_HEVBR</name>
<feature type="compositionally biased region" description="Low complexity" evidence="5">
    <location>
        <begin position="90"/>
        <end position="109"/>
    </location>
</feature>
<evidence type="ECO:0000313" key="8">
    <source>
        <dbReference type="EMBL" id="KAJ9178013.1"/>
    </source>
</evidence>
<dbReference type="InterPro" id="IPR012337">
    <property type="entry name" value="RNaseH-like_sf"/>
</dbReference>
<evidence type="ECO:0000256" key="4">
    <source>
        <dbReference type="ARBA" id="ARBA00023274"/>
    </source>
</evidence>
<comment type="similarity">
    <text evidence="1">Belongs to the argonaute family. Ago subfamily.</text>
</comment>
<dbReference type="SUPFAM" id="SSF53098">
    <property type="entry name" value="Ribonuclease H-like"/>
    <property type="match status" value="1"/>
</dbReference>
<keyword evidence="3" id="KW-0943">RNA-mediated gene silencing</keyword>
<dbReference type="InterPro" id="IPR014811">
    <property type="entry name" value="ArgoL1"/>
</dbReference>
<dbReference type="Pfam" id="PF08699">
    <property type="entry name" value="ArgoL1"/>
    <property type="match status" value="1"/>
</dbReference>
<dbReference type="Proteomes" id="UP001174677">
    <property type="component" value="Chromosome 6"/>
</dbReference>
<dbReference type="SMART" id="SM00949">
    <property type="entry name" value="PAZ"/>
    <property type="match status" value="1"/>
</dbReference>
<keyword evidence="4" id="KW-0687">Ribonucleoprotein</keyword>
<evidence type="ECO:0008006" key="10">
    <source>
        <dbReference type="Google" id="ProtNLM"/>
    </source>
</evidence>
<feature type="domain" description="PAZ" evidence="6">
    <location>
        <begin position="354"/>
        <end position="468"/>
    </location>
</feature>
<dbReference type="Pfam" id="PF16488">
    <property type="entry name" value="ArgoL2"/>
    <property type="match status" value="1"/>
</dbReference>
<dbReference type="SUPFAM" id="SSF101690">
    <property type="entry name" value="PAZ domain"/>
    <property type="match status" value="1"/>
</dbReference>
<feature type="domain" description="Piwi" evidence="7">
    <location>
        <begin position="645"/>
        <end position="962"/>
    </location>
</feature>
<evidence type="ECO:0000256" key="5">
    <source>
        <dbReference type="SAM" id="MobiDB-lite"/>
    </source>
</evidence>
<gene>
    <name evidence="8" type="ORF">P3X46_009933</name>
</gene>
<dbReference type="InterPro" id="IPR032472">
    <property type="entry name" value="ArgoL2"/>
</dbReference>
<accession>A0ABQ9MGM3</accession>
<organism evidence="8 9">
    <name type="scientific">Hevea brasiliensis</name>
    <name type="common">Para rubber tree</name>
    <name type="synonym">Siphonia brasiliensis</name>
    <dbReference type="NCBI Taxonomy" id="3981"/>
    <lineage>
        <taxon>Eukaryota</taxon>
        <taxon>Viridiplantae</taxon>
        <taxon>Streptophyta</taxon>
        <taxon>Embryophyta</taxon>
        <taxon>Tracheophyta</taxon>
        <taxon>Spermatophyta</taxon>
        <taxon>Magnoliopsida</taxon>
        <taxon>eudicotyledons</taxon>
        <taxon>Gunneridae</taxon>
        <taxon>Pentapetalae</taxon>
        <taxon>rosids</taxon>
        <taxon>fabids</taxon>
        <taxon>Malpighiales</taxon>
        <taxon>Euphorbiaceae</taxon>
        <taxon>Crotonoideae</taxon>
        <taxon>Micrandreae</taxon>
        <taxon>Hevea</taxon>
    </lineage>
</organism>
<dbReference type="PANTHER" id="PTHR22891">
    <property type="entry name" value="EUKARYOTIC TRANSLATION INITIATION FACTOR 2C"/>
    <property type="match status" value="1"/>
</dbReference>
<dbReference type="PROSITE" id="PS50821">
    <property type="entry name" value="PAZ"/>
    <property type="match status" value="1"/>
</dbReference>
<evidence type="ECO:0000313" key="9">
    <source>
        <dbReference type="Proteomes" id="UP001174677"/>
    </source>
</evidence>
<evidence type="ECO:0000256" key="2">
    <source>
        <dbReference type="ARBA" id="ARBA00022491"/>
    </source>
</evidence>
<dbReference type="CDD" id="cd04657">
    <property type="entry name" value="Piwi_ago-like"/>
    <property type="match status" value="1"/>
</dbReference>
<dbReference type="InterPro" id="IPR045246">
    <property type="entry name" value="Piwi_ago-like"/>
</dbReference>
<dbReference type="SMART" id="SM01163">
    <property type="entry name" value="DUF1785"/>
    <property type="match status" value="1"/>
</dbReference>
<dbReference type="InterPro" id="IPR032473">
    <property type="entry name" value="Argonaute_Mid_dom"/>
</dbReference>
<feature type="region of interest" description="Disordered" evidence="5">
    <location>
        <begin position="1"/>
        <end position="110"/>
    </location>
</feature>
<dbReference type="Pfam" id="PF02170">
    <property type="entry name" value="PAZ"/>
    <property type="match status" value="1"/>
</dbReference>
<dbReference type="PROSITE" id="PS50822">
    <property type="entry name" value="PIWI"/>
    <property type="match status" value="1"/>
</dbReference>
<keyword evidence="9" id="KW-1185">Reference proteome</keyword>
<dbReference type="InterPro" id="IPR036397">
    <property type="entry name" value="RNaseH_sf"/>
</dbReference>
<evidence type="ECO:0000256" key="3">
    <source>
        <dbReference type="ARBA" id="ARBA00023158"/>
    </source>
</evidence>
<dbReference type="Pfam" id="PF16486">
    <property type="entry name" value="ArgoN"/>
    <property type="match status" value="1"/>
</dbReference>
<comment type="caution">
    <text evidence="8">The sequence shown here is derived from an EMBL/GenBank/DDBJ whole genome shotgun (WGS) entry which is preliminary data.</text>
</comment>
<evidence type="ECO:0000256" key="1">
    <source>
        <dbReference type="ARBA" id="ARBA00008201"/>
    </source>
</evidence>
<keyword evidence="2" id="KW-0678">Repressor</keyword>
<sequence>MSRRGGGRRQDSHRDQQSSSPSPSFQRGGGGGRGGRDGSGRAGRGYNPAPTFNQAGPSRPSAFPPISRSPASAFHPRIMSVAPSQTPPQALASSSRASPSQAAASSSAAVEELRLEMEQKLTTGDQVTKAETPPATSKAVRFTPRPGFGTAGKKCVIKANHFLVEIADRDLCRYDVTITPEVASKKVKRYIISQLVSMYRESHLGNRMPAYDGRKGLYTAGPLPFESKEFVIKLVDENNGAGSSASTTKESHFQVAIKFASKADIHHLRRFLSGRQMDAPQEMIQVLNIVLRASISENYSTVGRTLFSPNFGPRDGLGDGIEYWRGYYQSLRPTQMGLSFNIDVSATSFFEPIMVTEFVAKYFSLKDMSRPLSEQEHIKIKEGLKGLRVELSHRENAECHRITSVSDQPLNQIFFNLDDNNTNMSVVQYFRERYNIELSYTSLPALQLQARSDSNPIYLPMELCRIVEGQRYSRNLNLRQVIALLKATCQRPHERENSIKRIIRQNNYSGDELVRNEFGIQVKEELTFINARVLPPPMLKYHETGGEASVVPRLGQWNMINKKVVNGGRVEFWTCVNFSLRVNQNVPVEFCRQLIEMCVSKGMEFNPNPILPIQSANPSQIGKALADVHKQCTAKLSNGKKRLQLLIIILPDVSGSYGEIKRVCETELGIVSQCCLPRKAARLSKQYFENVALKINVKAGGRNTVLNDAIQRRIPLVTDVPTIIFGADITHPPSRVGTDPSIAAVVASMDWPEVTKYRGIVSGQAYREEIIQDLYKSYHDPDRGLIHSGMIRELCIAFRRATGHKPSRIIFYRDSVSEGKFSEVLLHEMNAIRKACSSLEEEYLPPVTYIVVRKRHHTRLFPVDRGETDRSGNILPGTVIDTKICLQKEFDFYLNSHAAIQGTSRPTHYHVLYDENHFTADGLQVLTNNLCYMNARCTRSVSIVPPVYYAHLAALRARYYIDGETSHGGSSGGRSTTGRSREVQPLPMIKDNVKDVMFYC</sequence>
<evidence type="ECO:0000259" key="7">
    <source>
        <dbReference type="PROSITE" id="PS50822"/>
    </source>
</evidence>
<dbReference type="Pfam" id="PF16487">
    <property type="entry name" value="ArgoMid"/>
    <property type="match status" value="1"/>
</dbReference>